<comment type="cofactor">
    <cofactor evidence="1">
        <name>heme b</name>
        <dbReference type="ChEBI" id="CHEBI:60344"/>
    </cofactor>
</comment>
<reference evidence="15 16" key="1">
    <citation type="submission" date="2018-11" db="EMBL/GenBank/DDBJ databases">
        <title>The draft genome sequence of Amphritea opalescens ANRC-JH13T.</title>
        <authorList>
            <person name="Fang Z."/>
            <person name="Zhang Y."/>
            <person name="Han X."/>
        </authorList>
    </citation>
    <scope>NUCLEOTIDE SEQUENCE [LARGE SCALE GENOMIC DNA]</scope>
    <source>
        <strain evidence="15 16">ANRC-JH13</strain>
    </source>
</reference>
<keyword evidence="9 13" id="KW-1133">Transmembrane helix</keyword>
<dbReference type="RefSeq" id="WP_126158160.1">
    <property type="nucleotide sequence ID" value="NZ_RQXW01000006.1"/>
</dbReference>
<dbReference type="PANTHER" id="PTHR30529:SF1">
    <property type="entry name" value="CYTOCHROME B561 HOMOLOG 2"/>
    <property type="match status" value="1"/>
</dbReference>
<evidence type="ECO:0000256" key="10">
    <source>
        <dbReference type="ARBA" id="ARBA00023004"/>
    </source>
</evidence>
<dbReference type="GO" id="GO:0005886">
    <property type="term" value="C:plasma membrane"/>
    <property type="evidence" value="ECO:0007669"/>
    <property type="project" value="UniProtKB-SubCell"/>
</dbReference>
<dbReference type="GO" id="GO:0022904">
    <property type="term" value="P:respiratory electron transport chain"/>
    <property type="evidence" value="ECO:0007669"/>
    <property type="project" value="InterPro"/>
</dbReference>
<keyword evidence="3" id="KW-0813">Transport</keyword>
<evidence type="ECO:0000313" key="16">
    <source>
        <dbReference type="Proteomes" id="UP000283087"/>
    </source>
</evidence>
<evidence type="ECO:0000313" key="15">
    <source>
        <dbReference type="EMBL" id="RTE66087.1"/>
    </source>
</evidence>
<organism evidence="15 16">
    <name type="scientific">Amphritea opalescens</name>
    <dbReference type="NCBI Taxonomy" id="2490544"/>
    <lineage>
        <taxon>Bacteria</taxon>
        <taxon>Pseudomonadati</taxon>
        <taxon>Pseudomonadota</taxon>
        <taxon>Gammaproteobacteria</taxon>
        <taxon>Oceanospirillales</taxon>
        <taxon>Oceanospirillaceae</taxon>
        <taxon>Amphritea</taxon>
    </lineage>
</organism>
<evidence type="ECO:0000256" key="6">
    <source>
        <dbReference type="ARBA" id="ARBA00022692"/>
    </source>
</evidence>
<evidence type="ECO:0000256" key="9">
    <source>
        <dbReference type="ARBA" id="ARBA00022989"/>
    </source>
</evidence>
<comment type="subcellular location">
    <subcellularLocation>
        <location evidence="2">Cell membrane</location>
        <topology evidence="2">Multi-pass membrane protein</topology>
    </subcellularLocation>
</comment>
<dbReference type="Proteomes" id="UP000283087">
    <property type="component" value="Unassembled WGS sequence"/>
</dbReference>
<evidence type="ECO:0000256" key="8">
    <source>
        <dbReference type="ARBA" id="ARBA00022982"/>
    </source>
</evidence>
<feature type="transmembrane region" description="Helical" evidence="13">
    <location>
        <begin position="53"/>
        <end position="71"/>
    </location>
</feature>
<dbReference type="GO" id="GO:0020037">
    <property type="term" value="F:heme binding"/>
    <property type="evidence" value="ECO:0007669"/>
    <property type="project" value="TreeGrafter"/>
</dbReference>
<keyword evidence="8" id="KW-0249">Electron transport</keyword>
<accession>A0A430KRF7</accession>
<dbReference type="GO" id="GO:0046872">
    <property type="term" value="F:metal ion binding"/>
    <property type="evidence" value="ECO:0007669"/>
    <property type="project" value="UniProtKB-KW"/>
</dbReference>
<keyword evidence="7" id="KW-0479">Metal-binding</keyword>
<keyword evidence="5" id="KW-0349">Heme</keyword>
<feature type="transmembrane region" description="Helical" evidence="13">
    <location>
        <begin position="12"/>
        <end position="33"/>
    </location>
</feature>
<evidence type="ECO:0000256" key="3">
    <source>
        <dbReference type="ARBA" id="ARBA00022448"/>
    </source>
</evidence>
<dbReference type="InterPro" id="IPR052168">
    <property type="entry name" value="Cytochrome_b561_oxidase"/>
</dbReference>
<dbReference type="Pfam" id="PF01292">
    <property type="entry name" value="Ni_hydr_CYTB"/>
    <property type="match status" value="1"/>
</dbReference>
<dbReference type="GO" id="GO:0009055">
    <property type="term" value="F:electron transfer activity"/>
    <property type="evidence" value="ECO:0007669"/>
    <property type="project" value="InterPro"/>
</dbReference>
<evidence type="ECO:0000256" key="2">
    <source>
        <dbReference type="ARBA" id="ARBA00004651"/>
    </source>
</evidence>
<sequence length="188" mass="21229">MALPLKDSPHSFGVGSILLHWIVALTIIGMYPLGLYIGTLTYYDPEYQTIPSWHKSIGMTLALFVILRLFWRAFNRTPKPIPQPQTLQSITKIVHALLYLLPVITLLSGYMISTADGRPISVFNWFDVPALPALIENQEDLAGEIHYWVATLMVSLAGLHALAALKHHFINKDKTLIRMIRISKENNL</sequence>
<gene>
    <name evidence="15" type="ORF">EH243_08180</name>
</gene>
<comment type="caution">
    <text evidence="15">The sequence shown here is derived from an EMBL/GenBank/DDBJ whole genome shotgun (WGS) entry which is preliminary data.</text>
</comment>
<protein>
    <submittedName>
        <fullName evidence="15">Cytochrome b</fullName>
    </submittedName>
</protein>
<evidence type="ECO:0000256" key="5">
    <source>
        <dbReference type="ARBA" id="ARBA00022617"/>
    </source>
</evidence>
<evidence type="ECO:0000256" key="13">
    <source>
        <dbReference type="SAM" id="Phobius"/>
    </source>
</evidence>
<evidence type="ECO:0000259" key="14">
    <source>
        <dbReference type="Pfam" id="PF01292"/>
    </source>
</evidence>
<dbReference type="AlphaFoldDB" id="A0A430KRF7"/>
<evidence type="ECO:0000256" key="11">
    <source>
        <dbReference type="ARBA" id="ARBA00023136"/>
    </source>
</evidence>
<keyword evidence="10" id="KW-0408">Iron</keyword>
<feature type="domain" description="Cytochrome b561 bacterial/Ni-hydrogenase" evidence="14">
    <location>
        <begin position="12"/>
        <end position="180"/>
    </location>
</feature>
<evidence type="ECO:0000256" key="4">
    <source>
        <dbReference type="ARBA" id="ARBA00022475"/>
    </source>
</evidence>
<dbReference type="PANTHER" id="PTHR30529">
    <property type="entry name" value="CYTOCHROME B561"/>
    <property type="match status" value="1"/>
</dbReference>
<feature type="transmembrane region" description="Helical" evidence="13">
    <location>
        <begin position="145"/>
        <end position="165"/>
    </location>
</feature>
<dbReference type="Gene3D" id="1.20.950.20">
    <property type="entry name" value="Transmembrane di-heme cytochromes, Chain C"/>
    <property type="match status" value="1"/>
</dbReference>
<feature type="transmembrane region" description="Helical" evidence="13">
    <location>
        <begin position="92"/>
        <end position="112"/>
    </location>
</feature>
<evidence type="ECO:0000256" key="12">
    <source>
        <dbReference type="ARBA" id="ARBA00037975"/>
    </source>
</evidence>
<keyword evidence="16" id="KW-1185">Reference proteome</keyword>
<comment type="similarity">
    <text evidence="12">Belongs to the cytochrome b561 family.</text>
</comment>
<dbReference type="EMBL" id="RQXW01000006">
    <property type="protein sequence ID" value="RTE66087.1"/>
    <property type="molecule type" value="Genomic_DNA"/>
</dbReference>
<keyword evidence="6 13" id="KW-0812">Transmembrane</keyword>
<dbReference type="OrthoDB" id="9793784at2"/>
<evidence type="ECO:0000256" key="1">
    <source>
        <dbReference type="ARBA" id="ARBA00001970"/>
    </source>
</evidence>
<name>A0A430KRF7_9GAMM</name>
<evidence type="ECO:0000256" key="7">
    <source>
        <dbReference type="ARBA" id="ARBA00022723"/>
    </source>
</evidence>
<keyword evidence="11 13" id="KW-0472">Membrane</keyword>
<proteinExistence type="inferred from homology"/>
<keyword evidence="4" id="KW-1003">Cell membrane</keyword>
<dbReference type="InterPro" id="IPR016174">
    <property type="entry name" value="Di-haem_cyt_TM"/>
</dbReference>
<dbReference type="SUPFAM" id="SSF81342">
    <property type="entry name" value="Transmembrane di-heme cytochromes"/>
    <property type="match status" value="1"/>
</dbReference>
<dbReference type="InterPro" id="IPR011577">
    <property type="entry name" value="Cyt_b561_bac/Ni-Hgenase"/>
</dbReference>